<reference evidence="6 7" key="1">
    <citation type="submission" date="2019-11" db="EMBL/GenBank/DDBJ databases">
        <authorList>
            <person name="Li X."/>
        </authorList>
    </citation>
    <scope>NUCLEOTIDE SEQUENCE [LARGE SCALE GENOMIC DNA]</scope>
    <source>
        <strain evidence="6 7">L9</strain>
    </source>
</reference>
<keyword evidence="4" id="KW-0479">Metal-binding</keyword>
<name>A0A6N8FK59_9BACI</name>
<dbReference type="SUPFAM" id="SSF56322">
    <property type="entry name" value="ADC synthase"/>
    <property type="match status" value="1"/>
</dbReference>
<feature type="active site" description="Proton acceptor" evidence="4">
    <location>
        <position position="218"/>
    </location>
</feature>
<evidence type="ECO:0000256" key="1">
    <source>
        <dbReference type="ARBA" id="ARBA00000799"/>
    </source>
</evidence>
<dbReference type="GO" id="GO:0000287">
    <property type="term" value="F:magnesium ion binding"/>
    <property type="evidence" value="ECO:0007669"/>
    <property type="project" value="UniProtKB-UniRule"/>
</dbReference>
<dbReference type="NCBIfam" id="TIGR00543">
    <property type="entry name" value="isochor_syn"/>
    <property type="match status" value="1"/>
</dbReference>
<evidence type="ECO:0000256" key="4">
    <source>
        <dbReference type="HAMAP-Rule" id="MF_01935"/>
    </source>
</evidence>
<dbReference type="PANTHER" id="PTHR42839">
    <property type="entry name" value="ISOCHORISMATE SYNTHASE ENTC"/>
    <property type="match status" value="1"/>
</dbReference>
<comment type="caution">
    <text evidence="6">The sequence shown here is derived from an EMBL/GenBank/DDBJ whole genome shotgun (WGS) entry which is preliminary data.</text>
</comment>
<keyword evidence="4" id="KW-0460">Magnesium</keyword>
<evidence type="ECO:0000256" key="3">
    <source>
        <dbReference type="ARBA" id="ARBA00023235"/>
    </source>
</evidence>
<dbReference type="PANTHER" id="PTHR42839:SF1">
    <property type="entry name" value="ISOCHORISMATE SYNTHASE MENF"/>
    <property type="match status" value="1"/>
</dbReference>
<dbReference type="EMBL" id="WOCA01000016">
    <property type="protein sequence ID" value="MUK90042.1"/>
    <property type="molecule type" value="Genomic_DNA"/>
</dbReference>
<keyword evidence="3 4" id="KW-0413">Isomerase</keyword>
<evidence type="ECO:0000256" key="2">
    <source>
        <dbReference type="ARBA" id="ARBA00005297"/>
    </source>
</evidence>
<dbReference type="GO" id="GO:0009697">
    <property type="term" value="P:salicylic acid biosynthetic process"/>
    <property type="evidence" value="ECO:0007669"/>
    <property type="project" value="TreeGrafter"/>
</dbReference>
<accession>A0A6N8FK59</accession>
<organism evidence="6 7">
    <name type="scientific">Ornithinibacillus caprae</name>
    <dbReference type="NCBI Taxonomy" id="2678566"/>
    <lineage>
        <taxon>Bacteria</taxon>
        <taxon>Bacillati</taxon>
        <taxon>Bacillota</taxon>
        <taxon>Bacilli</taxon>
        <taxon>Bacillales</taxon>
        <taxon>Bacillaceae</taxon>
        <taxon>Ornithinibacillus</taxon>
    </lineage>
</organism>
<sequence>MLKIKEDLLESMLDKAIHSIQSSNIKLVSYTKQLDDINPLSFFEAAKSIRGNRSFWKSSVDDFYMVGVGAAFEIETEQPDILYIENKWQTILEDAMIHNPYQVPGTGIVALGGMAFDPYKKSTDLWKNYNASQFTIPEFTLTKHNGNFYFTSIVRVNKNDHAKQLLHQLKGKEKELLSPLEDWPEKVSVVSKEEIKPEQWKQTVQKATEEIKKCNAEKIVLAREIRLQLSNQAEVSNVLEQLIDTQPTSYIFAFEHGEDCFIGATPERLVKLEGRELLSTCLAGTAPRGMTEEEDQKYKFSLLQDQKNREEHDFVVQMIKHAMEEYCENIDIPNEPVILALTNLQHLYTPVRATLKEGYSILNIIDNLHPTPALGGTPRKESLEFIRHYEQLDRGWYGAPIGWLDSNENGEFAVAIRSGLIQGNRATLFAGCGIVEDSNPEAEYEETNIKFLPMLSVLGGL</sequence>
<feature type="domain" description="Chorismate-utilising enzyme C-terminal" evidence="5">
    <location>
        <begin position="197"/>
        <end position="450"/>
    </location>
</feature>
<dbReference type="UniPathway" id="UPA01057">
    <property type="reaction ID" value="UER00163"/>
</dbReference>
<dbReference type="RefSeq" id="WP_155670446.1">
    <property type="nucleotide sequence ID" value="NZ_WOCA01000016.1"/>
</dbReference>
<dbReference type="GO" id="GO:0008909">
    <property type="term" value="F:isochorismate synthase activity"/>
    <property type="evidence" value="ECO:0007669"/>
    <property type="project" value="UniProtKB-UniRule"/>
</dbReference>
<dbReference type="EC" id="5.4.4.2" evidence="4"/>
<dbReference type="InterPro" id="IPR005801">
    <property type="entry name" value="ADC_synthase"/>
</dbReference>
<protein>
    <recommendedName>
        <fullName evidence="4">Isochorismate synthase MenF</fullName>
        <ecNumber evidence="4">5.4.4.2</ecNumber>
    </recommendedName>
    <alternativeName>
        <fullName evidence="4">Isochorismate mutase</fullName>
    </alternativeName>
</protein>
<dbReference type="UniPathway" id="UPA00079"/>
<dbReference type="AlphaFoldDB" id="A0A6N8FK59"/>
<dbReference type="Pfam" id="PF00425">
    <property type="entry name" value="Chorismate_bind"/>
    <property type="match status" value="1"/>
</dbReference>
<proteinExistence type="inferred from homology"/>
<dbReference type="HAMAP" id="MF_01935">
    <property type="entry name" value="MenF"/>
    <property type="match status" value="1"/>
</dbReference>
<comment type="cofactor">
    <cofactor evidence="4">
        <name>Mg(2+)</name>
        <dbReference type="ChEBI" id="CHEBI:18420"/>
    </cofactor>
</comment>
<comment type="catalytic activity">
    <reaction evidence="1 4">
        <text>chorismate = isochorismate</text>
        <dbReference type="Rhea" id="RHEA:18985"/>
        <dbReference type="ChEBI" id="CHEBI:29748"/>
        <dbReference type="ChEBI" id="CHEBI:29780"/>
        <dbReference type="EC" id="5.4.4.2"/>
    </reaction>
</comment>
<comment type="function">
    <text evidence="4">Catalyzes the conversion of chorismate to isochorismate.</text>
</comment>
<gene>
    <name evidence="4" type="primary">menF</name>
    <name evidence="6" type="ORF">GMD78_16850</name>
</gene>
<evidence type="ECO:0000259" key="5">
    <source>
        <dbReference type="Pfam" id="PF00425"/>
    </source>
</evidence>
<feature type="binding site" evidence="4">
    <location>
        <position position="311"/>
    </location>
    <ligand>
        <name>Mg(2+)</name>
        <dbReference type="ChEBI" id="CHEBI:18420"/>
    </ligand>
</feature>
<comment type="pathway">
    <text evidence="4">Quinol/quinone metabolism; 1,4-dihydroxy-2-naphthoate biosynthesis; 1,4-dihydroxy-2-naphthoate from chorismate: step 1/7.</text>
</comment>
<comment type="pathway">
    <text evidence="4">Quinol/quinone metabolism; menaquinone biosynthesis.</text>
</comment>
<dbReference type="GO" id="GO:0009234">
    <property type="term" value="P:menaquinone biosynthetic process"/>
    <property type="evidence" value="ECO:0007669"/>
    <property type="project" value="UniProtKB-UniRule"/>
</dbReference>
<comment type="similarity">
    <text evidence="2 4">Belongs to the isochorismate synthase family.</text>
</comment>
<keyword evidence="4" id="KW-0474">Menaquinone biosynthesis</keyword>
<evidence type="ECO:0000313" key="6">
    <source>
        <dbReference type="EMBL" id="MUK90042.1"/>
    </source>
</evidence>
<dbReference type="InterPro" id="IPR034681">
    <property type="entry name" value="MenF"/>
</dbReference>
<feature type="active site" description="Proton donor" evidence="4">
    <location>
        <position position="267"/>
    </location>
</feature>
<dbReference type="Proteomes" id="UP000469125">
    <property type="component" value="Unassembled WGS sequence"/>
</dbReference>
<feature type="binding site" evidence="4">
    <location>
        <position position="446"/>
    </location>
    <ligand>
        <name>Mg(2+)</name>
        <dbReference type="ChEBI" id="CHEBI:18420"/>
    </ligand>
</feature>
<dbReference type="InterPro" id="IPR015890">
    <property type="entry name" value="Chorismate_C"/>
</dbReference>
<dbReference type="InterPro" id="IPR004561">
    <property type="entry name" value="IsoChor_synthase"/>
</dbReference>
<evidence type="ECO:0000313" key="7">
    <source>
        <dbReference type="Proteomes" id="UP000469125"/>
    </source>
</evidence>
<keyword evidence="7" id="KW-1185">Reference proteome</keyword>
<dbReference type="Gene3D" id="3.60.120.10">
    <property type="entry name" value="Anthranilate synthase"/>
    <property type="match status" value="1"/>
</dbReference>